<proteinExistence type="predicted"/>
<reference evidence="2 3" key="1">
    <citation type="journal article" date="2010" name="Nat. Biotechnol.">
        <title>Genome sequence of the model mushroom Schizophyllum commune.</title>
        <authorList>
            <person name="Ohm R.A."/>
            <person name="de Jong J.F."/>
            <person name="Lugones L.G."/>
            <person name="Aerts A."/>
            <person name="Kothe E."/>
            <person name="Stajich J.E."/>
            <person name="de Vries R.P."/>
            <person name="Record E."/>
            <person name="Levasseur A."/>
            <person name="Baker S.E."/>
            <person name="Bartholomew K.A."/>
            <person name="Coutinho P.M."/>
            <person name="Erdmann S."/>
            <person name="Fowler T.J."/>
            <person name="Gathman A.C."/>
            <person name="Lombard V."/>
            <person name="Henrissat B."/>
            <person name="Knabe N."/>
            <person name="Kuees U."/>
            <person name="Lilly W.W."/>
            <person name="Lindquist E."/>
            <person name="Lucas S."/>
            <person name="Magnuson J.K."/>
            <person name="Piumi F."/>
            <person name="Raudaskoski M."/>
            <person name="Salamov A."/>
            <person name="Schmutz J."/>
            <person name="Schwarze F.W.M.R."/>
            <person name="vanKuyk P.A."/>
            <person name="Horton J.S."/>
            <person name="Grigoriev I.V."/>
            <person name="Woesten H.A.B."/>
        </authorList>
    </citation>
    <scope>NUCLEOTIDE SEQUENCE [LARGE SCALE GENOMIC DNA]</scope>
    <source>
        <strain evidence="3">H4-8 / FGSC 9210</strain>
    </source>
</reference>
<feature type="non-terminal residue" evidence="2">
    <location>
        <position position="80"/>
    </location>
</feature>
<gene>
    <name evidence="2" type="ORF">SCHCODRAFT_104888</name>
</gene>
<evidence type="ECO:0000256" key="1">
    <source>
        <dbReference type="SAM" id="MobiDB-lite"/>
    </source>
</evidence>
<name>D8PUD2_SCHCM</name>
<dbReference type="InParanoid" id="D8PUD2"/>
<evidence type="ECO:0000313" key="3">
    <source>
        <dbReference type="Proteomes" id="UP000007431"/>
    </source>
</evidence>
<dbReference type="EMBL" id="GL377303">
    <property type="protein sequence ID" value="EFJ00700.1"/>
    <property type="molecule type" value="Genomic_DNA"/>
</dbReference>
<keyword evidence="3" id="KW-1185">Reference proteome</keyword>
<dbReference type="AlphaFoldDB" id="D8PUD2"/>
<accession>D8PUD2</accession>
<feature type="region of interest" description="Disordered" evidence="1">
    <location>
        <begin position="41"/>
        <end position="80"/>
    </location>
</feature>
<protein>
    <submittedName>
        <fullName evidence="2">Uncharacterized protein</fullName>
    </submittedName>
</protein>
<dbReference type="Proteomes" id="UP000007431">
    <property type="component" value="Unassembled WGS sequence"/>
</dbReference>
<evidence type="ECO:0000313" key="2">
    <source>
        <dbReference type="EMBL" id="EFJ00700.1"/>
    </source>
</evidence>
<sequence length="80" mass="8660">MVRIPTGTCAVITHLLRQIYPDLPPSDMVLNLTMHPNLRPLGAAQEHQCPSSSPNAAEIGQLNDLLAPPLEQPNVSSPDR</sequence>
<dbReference type="HOGENOM" id="CLU_2591146_0_0_1"/>
<organism evidence="3">
    <name type="scientific">Schizophyllum commune (strain H4-8 / FGSC 9210)</name>
    <name type="common">Split gill fungus</name>
    <dbReference type="NCBI Taxonomy" id="578458"/>
    <lineage>
        <taxon>Eukaryota</taxon>
        <taxon>Fungi</taxon>
        <taxon>Dikarya</taxon>
        <taxon>Basidiomycota</taxon>
        <taxon>Agaricomycotina</taxon>
        <taxon>Agaricomycetes</taxon>
        <taxon>Agaricomycetidae</taxon>
        <taxon>Agaricales</taxon>
        <taxon>Schizophyllaceae</taxon>
        <taxon>Schizophyllum</taxon>
    </lineage>
</organism>